<proteinExistence type="predicted"/>
<feature type="transmembrane region" description="Helical" evidence="1">
    <location>
        <begin position="85"/>
        <end position="104"/>
    </location>
</feature>
<protein>
    <submittedName>
        <fullName evidence="2">Uncharacterized protein</fullName>
    </submittedName>
</protein>
<keyword evidence="1" id="KW-0472">Membrane</keyword>
<dbReference type="EMBL" id="MHCH01000018">
    <property type="protein sequence ID" value="OGY17585.1"/>
    <property type="molecule type" value="Genomic_DNA"/>
</dbReference>
<gene>
    <name evidence="2" type="ORF">A2784_00555</name>
</gene>
<reference evidence="2 3" key="1">
    <citation type="journal article" date="2016" name="Nat. Commun.">
        <title>Thousands of microbial genomes shed light on interconnected biogeochemical processes in an aquifer system.</title>
        <authorList>
            <person name="Anantharaman K."/>
            <person name="Brown C.T."/>
            <person name="Hug L.A."/>
            <person name="Sharon I."/>
            <person name="Castelle C.J."/>
            <person name="Probst A.J."/>
            <person name="Thomas B.C."/>
            <person name="Singh A."/>
            <person name="Wilkins M.J."/>
            <person name="Karaoz U."/>
            <person name="Brodie E.L."/>
            <person name="Williams K.H."/>
            <person name="Hubbard S.S."/>
            <person name="Banfield J.F."/>
        </authorList>
    </citation>
    <scope>NUCLEOTIDE SEQUENCE [LARGE SCALE GENOMIC DNA]</scope>
</reference>
<keyword evidence="1" id="KW-1133">Transmembrane helix</keyword>
<evidence type="ECO:0000313" key="3">
    <source>
        <dbReference type="Proteomes" id="UP000177324"/>
    </source>
</evidence>
<keyword evidence="1" id="KW-0812">Transmembrane</keyword>
<dbReference type="AlphaFoldDB" id="A0A1G1VQC1"/>
<feature type="transmembrane region" description="Helical" evidence="1">
    <location>
        <begin position="29"/>
        <end position="46"/>
    </location>
</feature>
<evidence type="ECO:0000256" key="1">
    <source>
        <dbReference type="SAM" id="Phobius"/>
    </source>
</evidence>
<organism evidence="2 3">
    <name type="scientific">Candidatus Chisholmbacteria bacterium RIFCSPHIGHO2_01_FULL_48_12</name>
    <dbReference type="NCBI Taxonomy" id="1797589"/>
    <lineage>
        <taxon>Bacteria</taxon>
        <taxon>Candidatus Chisholmiibacteriota</taxon>
    </lineage>
</organism>
<sequence>MNNFFEKLEDDLAYSKVGRGEGTGPVSRILSGINMLLLVLLIVTLLKNNFYLPAVLLLTLGFTRFAHWVSIGLLVYLVLLQFWPGVTIMVIYSVIGWASVMYGVRNVKRNFHSNKAKVDPFEGMSDLLFVLIFQILFFAIALITSGLLSVIFWMLFAIVTFFEIVRYYNRLASPWRQLHYPLMVRYAAFAGMQTGIAERENREFDIKEALREFVKNIYPNWSRNEVEDFLKPADNKKEEFVDRGNLIKAYQKNDPSFDIKKLSEVLEKIHIRLKKEGPRWVIAEIIERDYGTSEKIKYLQAMISGDAN</sequence>
<dbReference type="Proteomes" id="UP000177324">
    <property type="component" value="Unassembled WGS sequence"/>
</dbReference>
<feature type="transmembrane region" description="Helical" evidence="1">
    <location>
        <begin position="125"/>
        <end position="144"/>
    </location>
</feature>
<comment type="caution">
    <text evidence="2">The sequence shown here is derived from an EMBL/GenBank/DDBJ whole genome shotgun (WGS) entry which is preliminary data.</text>
</comment>
<feature type="transmembrane region" description="Helical" evidence="1">
    <location>
        <begin position="55"/>
        <end position="79"/>
    </location>
</feature>
<name>A0A1G1VQC1_9BACT</name>
<accession>A0A1G1VQC1</accession>
<evidence type="ECO:0000313" key="2">
    <source>
        <dbReference type="EMBL" id="OGY17585.1"/>
    </source>
</evidence>